<dbReference type="Pfam" id="PF00043">
    <property type="entry name" value="GST_C"/>
    <property type="match status" value="1"/>
</dbReference>
<dbReference type="InterPro" id="IPR010987">
    <property type="entry name" value="Glutathione-S-Trfase_C-like"/>
</dbReference>
<dbReference type="InterPro" id="IPR036249">
    <property type="entry name" value="Thioredoxin-like_sf"/>
</dbReference>
<dbReference type="InterPro" id="IPR004046">
    <property type="entry name" value="GST_C"/>
</dbReference>
<dbReference type="PANTHER" id="PTHR44051">
    <property type="entry name" value="GLUTATHIONE S-TRANSFERASE-RELATED"/>
    <property type="match status" value="1"/>
</dbReference>
<evidence type="ECO:0000259" key="2">
    <source>
        <dbReference type="PROSITE" id="PS50405"/>
    </source>
</evidence>
<evidence type="ECO:0000313" key="4">
    <source>
        <dbReference type="Proteomes" id="UP000013966"/>
    </source>
</evidence>
<keyword evidence="3" id="KW-0614">Plasmid</keyword>
<evidence type="ECO:0000259" key="1">
    <source>
        <dbReference type="PROSITE" id="PS50404"/>
    </source>
</evidence>
<dbReference type="InterPro" id="IPR036282">
    <property type="entry name" value="Glutathione-S-Trfase_C_sf"/>
</dbReference>
<accession>A0A060PRD9</accession>
<reference evidence="3 4" key="2">
    <citation type="journal article" date="2018" name="Int. J. Syst. Evol. Microbiol.">
        <title>Burkholderia insecticola sp. nov., a gut symbiotic bacterium of the bean bug Riptortus pedestris.</title>
        <authorList>
            <person name="Takeshita K."/>
            <person name="Tamaki H."/>
            <person name="Ohbayashi T."/>
            <person name="Meng X.-Y."/>
            <person name="Sone T."/>
            <person name="Mitani Y."/>
            <person name="Peeters C."/>
            <person name="Kikuchi Y."/>
            <person name="Vandamme P."/>
        </authorList>
    </citation>
    <scope>NUCLEOTIDE SEQUENCE [LARGE SCALE GENOMIC DNA]</scope>
    <source>
        <strain evidence="3">RPE64</strain>
        <plasmid evidence="3 4">p2</plasmid>
    </source>
</reference>
<dbReference type="EMBL" id="AP013062">
    <property type="protein sequence ID" value="BAO94199.1"/>
    <property type="molecule type" value="Genomic_DNA"/>
</dbReference>
<reference evidence="3 4" key="1">
    <citation type="journal article" date="2013" name="Genome Announc.">
        <title>Complete Genome Sequence of Burkholderia sp. Strain RPE64, Bacterial Symbiont of the Bean Bug Riptortus pedestris.</title>
        <authorList>
            <person name="Shibata T.F."/>
            <person name="Maeda T."/>
            <person name="Nikoh N."/>
            <person name="Yamaguchi K."/>
            <person name="Oshima K."/>
            <person name="Hattori M."/>
            <person name="Nishiyama T."/>
            <person name="Hasebe M."/>
            <person name="Fukatsu T."/>
            <person name="Kikuchi Y."/>
            <person name="Shigenobu S."/>
        </authorList>
    </citation>
    <scope>NUCLEOTIDE SEQUENCE [LARGE SCALE GENOMIC DNA]</scope>
    <source>
        <plasmid evidence="3 4">p2</plasmid>
    </source>
</reference>
<feature type="domain" description="GST C-terminal" evidence="2">
    <location>
        <begin position="89"/>
        <end position="216"/>
    </location>
</feature>
<dbReference type="Proteomes" id="UP000013966">
    <property type="component" value="Plasmid p2"/>
</dbReference>
<dbReference type="Gene3D" id="3.40.30.10">
    <property type="entry name" value="Glutaredoxin"/>
    <property type="match status" value="1"/>
</dbReference>
<dbReference type="InterPro" id="IPR040079">
    <property type="entry name" value="Glutathione_S-Trfase"/>
</dbReference>
<proteinExistence type="predicted"/>
<name>A0A060PRD9_9BURK</name>
<dbReference type="SFLD" id="SFLDG00358">
    <property type="entry name" value="Main_(cytGST)"/>
    <property type="match status" value="1"/>
</dbReference>
<evidence type="ECO:0000313" key="3">
    <source>
        <dbReference type="EMBL" id="BAO94199.1"/>
    </source>
</evidence>
<dbReference type="AlphaFoldDB" id="A0A060PRD9"/>
<dbReference type="KEGG" id="buo:BRPE64_ECDS03170"/>
<dbReference type="SUPFAM" id="SSF52833">
    <property type="entry name" value="Thioredoxin-like"/>
    <property type="match status" value="1"/>
</dbReference>
<dbReference type="PANTHER" id="PTHR44051:SF8">
    <property type="entry name" value="GLUTATHIONE S-TRANSFERASE GSTA"/>
    <property type="match status" value="1"/>
</dbReference>
<dbReference type="Gene3D" id="1.20.1050.10">
    <property type="match status" value="1"/>
</dbReference>
<dbReference type="PROSITE" id="PS50405">
    <property type="entry name" value="GST_CTER"/>
    <property type="match status" value="1"/>
</dbReference>
<dbReference type="HOGENOM" id="CLU_011226_6_3_4"/>
<geneLocation type="plasmid" evidence="3 4">
    <name>p2</name>
</geneLocation>
<sequence>MMRIFDVHGAPNPLRVRIALEEKRLSDQVEFVPVDLAAAEHKQPAFLAMNPEGTVPVLQLDDGTFLSEVSAIVTYLDYLDGKPTLTGRMPKEMGVIHMMHKRAEREILYAIGNYFHYGTPGGGPLLEAHKRPMWKGRTEWGSFERERAIVGMRYFDGVLANSPYVAGSEFSLADITLVAGLRFAEQTQTDISPELSSLRKWHKRMLERPSIARLAK</sequence>
<protein>
    <submittedName>
        <fullName evidence="3">Glutathione S-transferase domain</fullName>
    </submittedName>
</protein>
<dbReference type="InterPro" id="IPR034345">
    <property type="entry name" value="Gtt2-like_N"/>
</dbReference>
<dbReference type="Pfam" id="PF13409">
    <property type="entry name" value="GST_N_2"/>
    <property type="match status" value="1"/>
</dbReference>
<dbReference type="PROSITE" id="PS50404">
    <property type="entry name" value="GST_NTER"/>
    <property type="match status" value="1"/>
</dbReference>
<organism evidence="3 4">
    <name type="scientific">Caballeronia insecticola</name>
    <dbReference type="NCBI Taxonomy" id="758793"/>
    <lineage>
        <taxon>Bacteria</taxon>
        <taxon>Pseudomonadati</taxon>
        <taxon>Pseudomonadota</taxon>
        <taxon>Betaproteobacteria</taxon>
        <taxon>Burkholderiales</taxon>
        <taxon>Burkholderiaceae</taxon>
        <taxon>Caballeronia</taxon>
    </lineage>
</organism>
<keyword evidence="3" id="KW-0808">Transferase</keyword>
<gene>
    <name evidence="3" type="ORF">BRPE64_ECDS03170</name>
</gene>
<dbReference type="GO" id="GO:0016740">
    <property type="term" value="F:transferase activity"/>
    <property type="evidence" value="ECO:0007669"/>
    <property type="project" value="UniProtKB-KW"/>
</dbReference>
<dbReference type="CDD" id="cd03051">
    <property type="entry name" value="GST_N_GTT2_like"/>
    <property type="match status" value="1"/>
</dbReference>
<keyword evidence="4" id="KW-1185">Reference proteome</keyword>
<dbReference type="InterPro" id="IPR004045">
    <property type="entry name" value="Glutathione_S-Trfase_N"/>
</dbReference>
<dbReference type="SUPFAM" id="SSF47616">
    <property type="entry name" value="GST C-terminal domain-like"/>
    <property type="match status" value="1"/>
</dbReference>
<feature type="domain" description="GST N-terminal" evidence="1">
    <location>
        <begin position="1"/>
        <end position="84"/>
    </location>
</feature>
<dbReference type="SFLD" id="SFLDS00019">
    <property type="entry name" value="Glutathione_Transferase_(cytos"/>
    <property type="match status" value="1"/>
</dbReference>